<organism evidence="4 5">
    <name type="scientific">Candidatus Cryptobacteroides excrementavium</name>
    <dbReference type="NCBI Taxonomy" id="2840759"/>
    <lineage>
        <taxon>Bacteria</taxon>
        <taxon>Pseudomonadati</taxon>
        <taxon>Bacteroidota</taxon>
        <taxon>Bacteroidia</taxon>
        <taxon>Bacteroidales</taxon>
        <taxon>Candidatus Cryptobacteroides</taxon>
    </lineage>
</organism>
<evidence type="ECO:0008006" key="6">
    <source>
        <dbReference type="Google" id="ProtNLM"/>
    </source>
</evidence>
<dbReference type="PANTHER" id="PTHR39082:SF1">
    <property type="entry name" value="SCAVENGER RECEPTOR CLASS A MEMBER 3"/>
    <property type="match status" value="1"/>
</dbReference>
<reference evidence="4" key="1">
    <citation type="submission" date="2020-10" db="EMBL/GenBank/DDBJ databases">
        <authorList>
            <person name="Gilroy R."/>
        </authorList>
    </citation>
    <scope>NUCLEOTIDE SEQUENCE</scope>
    <source>
        <strain evidence="4">B2-16538</strain>
    </source>
</reference>
<dbReference type="InterPro" id="IPR052376">
    <property type="entry name" value="Oxidative_Scav/Glycosyltrans"/>
</dbReference>
<accession>A0A9D9J3B1</accession>
<proteinExistence type="predicted"/>
<keyword evidence="1" id="KW-0175">Coiled coil</keyword>
<dbReference type="Pfam" id="PF02591">
    <property type="entry name" value="Zn_ribbon_9"/>
    <property type="match status" value="1"/>
</dbReference>
<feature type="domain" description="C4-type zinc ribbon" evidence="2">
    <location>
        <begin position="231"/>
        <end position="263"/>
    </location>
</feature>
<gene>
    <name evidence="4" type="ORF">IAB78_05065</name>
</gene>
<comment type="caution">
    <text evidence="4">The sequence shown here is derived from an EMBL/GenBank/DDBJ whole genome shotgun (WGS) entry which is preliminary data.</text>
</comment>
<evidence type="ECO:0000259" key="3">
    <source>
        <dbReference type="Pfam" id="PF24481"/>
    </source>
</evidence>
<reference evidence="4" key="2">
    <citation type="journal article" date="2021" name="PeerJ">
        <title>Extensive microbial diversity within the chicken gut microbiome revealed by metagenomics and culture.</title>
        <authorList>
            <person name="Gilroy R."/>
            <person name="Ravi A."/>
            <person name="Getino M."/>
            <person name="Pursley I."/>
            <person name="Horton D.L."/>
            <person name="Alikhan N.F."/>
            <person name="Baker D."/>
            <person name="Gharbi K."/>
            <person name="Hall N."/>
            <person name="Watson M."/>
            <person name="Adriaenssens E.M."/>
            <person name="Foster-Nyarko E."/>
            <person name="Jarju S."/>
            <person name="Secka A."/>
            <person name="Antonio M."/>
            <person name="Oren A."/>
            <person name="Chaudhuri R.R."/>
            <person name="La Ragione R."/>
            <person name="Hildebrand F."/>
            <person name="Pallen M.J."/>
        </authorList>
    </citation>
    <scope>NUCLEOTIDE SEQUENCE</scope>
    <source>
        <strain evidence="4">B2-16538</strain>
    </source>
</reference>
<dbReference type="AlphaFoldDB" id="A0A9D9J3B1"/>
<feature type="coiled-coil region" evidence="1">
    <location>
        <begin position="56"/>
        <end position="176"/>
    </location>
</feature>
<evidence type="ECO:0000256" key="1">
    <source>
        <dbReference type="SAM" id="Coils"/>
    </source>
</evidence>
<dbReference type="EMBL" id="JADILX010000081">
    <property type="protein sequence ID" value="MBO8485776.1"/>
    <property type="molecule type" value="Genomic_DNA"/>
</dbReference>
<name>A0A9D9J3B1_9BACT</name>
<dbReference type="PANTHER" id="PTHR39082">
    <property type="entry name" value="PHOSPHOLIPASE C-BETA-2-RELATED"/>
    <property type="match status" value="1"/>
</dbReference>
<evidence type="ECO:0000313" key="5">
    <source>
        <dbReference type="Proteomes" id="UP000823750"/>
    </source>
</evidence>
<dbReference type="InterPro" id="IPR003743">
    <property type="entry name" value="Zf-RING_7"/>
</dbReference>
<dbReference type="Pfam" id="PF24481">
    <property type="entry name" value="CT398_CC"/>
    <property type="match status" value="1"/>
</dbReference>
<dbReference type="InterPro" id="IPR056003">
    <property type="entry name" value="CT398_CC_hairpin"/>
</dbReference>
<evidence type="ECO:0000313" key="4">
    <source>
        <dbReference type="EMBL" id="MBO8485776.1"/>
    </source>
</evidence>
<dbReference type="Gene3D" id="1.10.287.1490">
    <property type="match status" value="1"/>
</dbReference>
<feature type="domain" description="CT398-like coiled coil hairpin" evidence="3">
    <location>
        <begin position="42"/>
        <end position="216"/>
    </location>
</feature>
<dbReference type="Proteomes" id="UP000823750">
    <property type="component" value="Unassembled WGS sequence"/>
</dbReference>
<protein>
    <recommendedName>
        <fullName evidence="6">C4-type zinc ribbon domain-containing protein</fullName>
    </recommendedName>
</protein>
<sequence length="269" mass="30446">MAKKTKKIETPIDQRETFVSIQKSFADSDLSVEEKLKTLYALQQADTEIDKILQLRGELPVEVENLENEIAALKAKAANVTEKIDDATKSIAENKHNIAECEAQIEKYKAQLDNVANSREYDSLNKEIENQDLLRQIAEKNIFETKDAIAARKEELEDIKARLAVKNDDLKAKKQELATIVESTAKEEEKLRVRRDACAEKIDARTMSAYERIRSSCHNHLAVVSVFNGDSCGGCFNTIPPQRLIDIASNRKMIICEYCGRILVNPDFE</sequence>
<evidence type="ECO:0000259" key="2">
    <source>
        <dbReference type="Pfam" id="PF02591"/>
    </source>
</evidence>